<sequence length="936" mass="108294">MDNLKEISQLLNRFEQRWKGKEDTKKSQEEKIFESDDTKQAMSVDRDHLIMYSNQLIQYVKSNTLILYHPVMMQEKDDSETETFLFEEDNSSKTEMDSGAYQVFEKIFNRKKKIIKKKKRLKRLLSDINDRLILRHKESDNSDMLGIQMENTTKRQKKSWLEWSKGSCHWVQTRKKLDRKWMFMFREKKMCDEFVNLRADQKELADLHLKIPTMYRHEINRITAHICVGRGRILVNCETSFTKLTMVGKDKYRVTMDNHRKVLLERSRFFMEKMSSTREKGVSHMVEINECDDVEIETVALIYCDNLKKLVGENVIKPLALLKVSAAISFDEGLLKEETDHEVSKDTLCVLCHRCLVSLFLCLSEATTQINDSGKDHAVLIGQIARETDNMLWMVDKLIRKKYNKDISKVHMAVGKLRRECERAKRALSNQHQVKFEIESRLDTEILSKKAMDYLALTLKKVATDCSQAKEKPVVVKTELETARLDSKEWKQKHEEARKEAELLENMSERQRTEAEETLLAWNGKEYVSIIKRGEDEKSLLLNENNRLLVDLVAAENLSKKAKDENMKDIDILKPVISEANVAKEAVAGAENLNQKDALLDKLQLALKEVERVKINEAVANDYVKNLKKLLSEVEVAMEEDKHISWSRQESMQKEVEVKVLRILNTDVETFEFGEVEVTKGENIILEKSCASLVGICSVITYTATSLYVAAVCCHELLLVDFSLVITQKVRGFSWVNALSPRHVSLMWYFWILDIMDMGLSSFMCWPWIQKLIFSLSTKSTVTPIDLSVDTRDHKIVDSVSVLSCKVIKGDIASFSSLDSRDGFGNKDAIIVASDLKLLLNGSKAVGNLYIEEVRSVYSDDEEHGKKKRKRKSWYLQKQDTVVLYSCEAEFMVLTKVFGRFEFKEMRKFIGVQDVSEDEFKFKGENVGLSLKKKEN</sequence>
<dbReference type="GO" id="GO:0140662">
    <property type="term" value="F:ATP-dependent protein folding chaperone"/>
    <property type="evidence" value="ECO:0007669"/>
    <property type="project" value="InterPro"/>
</dbReference>
<keyword evidence="5" id="KW-0067">ATP-binding</keyword>
<reference evidence="8 9" key="1">
    <citation type="submission" date="2020-02" db="EMBL/GenBank/DDBJ databases">
        <authorList>
            <person name="Ma Q."/>
            <person name="Huang Y."/>
            <person name="Song X."/>
            <person name="Pei D."/>
        </authorList>
    </citation>
    <scope>NUCLEOTIDE SEQUENCE [LARGE SCALE GENOMIC DNA]</scope>
    <source>
        <strain evidence="8">Sxm20200214</strain>
        <tissue evidence="8">Leaf</tissue>
    </source>
</reference>
<accession>A0A8X7WD61</accession>
<evidence type="ECO:0000313" key="9">
    <source>
        <dbReference type="Proteomes" id="UP000886595"/>
    </source>
</evidence>
<dbReference type="Gene3D" id="3.90.640.10">
    <property type="entry name" value="Actin, Chain A, domain 4"/>
    <property type="match status" value="1"/>
</dbReference>
<keyword evidence="3" id="KW-0547">Nucleotide-binding</keyword>
<keyword evidence="9" id="KW-1185">Reference proteome</keyword>
<organism evidence="8 9">
    <name type="scientific">Brassica carinata</name>
    <name type="common">Ethiopian mustard</name>
    <name type="synonym">Abyssinian cabbage</name>
    <dbReference type="NCBI Taxonomy" id="52824"/>
    <lineage>
        <taxon>Eukaryota</taxon>
        <taxon>Viridiplantae</taxon>
        <taxon>Streptophyta</taxon>
        <taxon>Embryophyta</taxon>
        <taxon>Tracheophyta</taxon>
        <taxon>Spermatophyta</taxon>
        <taxon>Magnoliopsida</taxon>
        <taxon>eudicotyledons</taxon>
        <taxon>Gunneridae</taxon>
        <taxon>Pentapetalae</taxon>
        <taxon>rosids</taxon>
        <taxon>malvids</taxon>
        <taxon>Brassicales</taxon>
        <taxon>Brassicaceae</taxon>
        <taxon>Brassiceae</taxon>
        <taxon>Brassica</taxon>
    </lineage>
</organism>
<gene>
    <name evidence="8" type="ORF">Bca52824_010024</name>
</gene>
<keyword evidence="6" id="KW-0175">Coiled coil</keyword>
<dbReference type="InterPro" id="IPR013126">
    <property type="entry name" value="Hsp_70_fam"/>
</dbReference>
<dbReference type="PANTHER" id="PTHR31060:SF32">
    <property type="entry name" value="BTB_POZ DOMAIN PLANT PROTEIN"/>
    <property type="match status" value="1"/>
</dbReference>
<dbReference type="AlphaFoldDB" id="A0A8X7WD61"/>
<dbReference type="InterPro" id="IPR058039">
    <property type="entry name" value="At3g05675-like_ankyrin"/>
</dbReference>
<feature type="coiled-coil region" evidence="6">
    <location>
        <begin position="593"/>
        <end position="640"/>
    </location>
</feature>
<feature type="coiled-coil region" evidence="6">
    <location>
        <begin position="480"/>
        <end position="514"/>
    </location>
</feature>
<evidence type="ECO:0000256" key="4">
    <source>
        <dbReference type="ARBA" id="ARBA00022786"/>
    </source>
</evidence>
<dbReference type="InterPro" id="IPR038920">
    <property type="entry name" value="At3g05675-like"/>
</dbReference>
<evidence type="ECO:0000313" key="8">
    <source>
        <dbReference type="EMBL" id="KAG2327296.1"/>
    </source>
</evidence>
<evidence type="ECO:0000256" key="1">
    <source>
        <dbReference type="ARBA" id="ARBA00002668"/>
    </source>
</evidence>
<evidence type="ECO:0000259" key="7">
    <source>
        <dbReference type="Pfam" id="PF25553"/>
    </source>
</evidence>
<dbReference type="PANTHER" id="PTHR31060">
    <property type="entry name" value="OSJNBA0011J08.25 PROTEIN-RELATED"/>
    <property type="match status" value="1"/>
</dbReference>
<comment type="function">
    <text evidence="1">May act as a substrate-specific adapter of an E3 ubiquitin-protein ligase complex (CUL3-RBX1-BTB) which mediates the ubiquitination and subsequent proteasomal degradation of target proteins.</text>
</comment>
<evidence type="ECO:0000256" key="3">
    <source>
        <dbReference type="ARBA" id="ARBA00022741"/>
    </source>
</evidence>
<dbReference type="Proteomes" id="UP000886595">
    <property type="component" value="Unassembled WGS sequence"/>
</dbReference>
<feature type="domain" description="At3g05675-like ankyrin-like" evidence="7">
    <location>
        <begin position="180"/>
        <end position="240"/>
    </location>
</feature>
<dbReference type="EMBL" id="JAAMPC010000002">
    <property type="protein sequence ID" value="KAG2327296.1"/>
    <property type="molecule type" value="Genomic_DNA"/>
</dbReference>
<dbReference type="GO" id="GO:0005524">
    <property type="term" value="F:ATP binding"/>
    <property type="evidence" value="ECO:0007669"/>
    <property type="project" value="UniProtKB-KW"/>
</dbReference>
<proteinExistence type="predicted"/>
<dbReference type="Pfam" id="PF25553">
    <property type="entry name" value="BTB-POZ_ANK-like"/>
    <property type="match status" value="1"/>
</dbReference>
<evidence type="ECO:0000256" key="2">
    <source>
        <dbReference type="ARBA" id="ARBA00004906"/>
    </source>
</evidence>
<comment type="pathway">
    <text evidence="2">Protein modification; protein ubiquitination.</text>
</comment>
<evidence type="ECO:0000256" key="6">
    <source>
        <dbReference type="SAM" id="Coils"/>
    </source>
</evidence>
<dbReference type="Pfam" id="PF00012">
    <property type="entry name" value="HSP70"/>
    <property type="match status" value="1"/>
</dbReference>
<protein>
    <recommendedName>
        <fullName evidence="7">At3g05675-like ankyrin-like domain-containing protein</fullName>
    </recommendedName>
</protein>
<keyword evidence="4" id="KW-0833">Ubl conjugation pathway</keyword>
<dbReference type="OrthoDB" id="774313at2759"/>
<evidence type="ECO:0000256" key="5">
    <source>
        <dbReference type="ARBA" id="ARBA00022840"/>
    </source>
</evidence>
<name>A0A8X7WD61_BRACI</name>
<comment type="caution">
    <text evidence="8">The sequence shown here is derived from an EMBL/GenBank/DDBJ whole genome shotgun (WGS) entry which is preliminary data.</text>
</comment>